<dbReference type="Gene3D" id="3.30.360.10">
    <property type="entry name" value="Dihydrodipicolinate Reductase, domain 2"/>
    <property type="match status" value="1"/>
</dbReference>
<dbReference type="Pfam" id="PF00044">
    <property type="entry name" value="Gp_dh_N"/>
    <property type="match status" value="1"/>
</dbReference>
<evidence type="ECO:0000313" key="6">
    <source>
        <dbReference type="EMBL" id="MDF2094707.1"/>
    </source>
</evidence>
<dbReference type="EC" id="1.2.1.-" evidence="4"/>
<evidence type="ECO:0000256" key="2">
    <source>
        <dbReference type="ARBA" id="ARBA00023002"/>
    </source>
</evidence>
<reference evidence="6 7" key="1">
    <citation type="submission" date="2023-03" db="EMBL/GenBank/DDBJ databases">
        <title>Fodinicurvata sp. CAU 1616 isolated from sea sendiment.</title>
        <authorList>
            <person name="Kim W."/>
        </authorList>
    </citation>
    <scope>NUCLEOTIDE SEQUENCE [LARGE SCALE GENOMIC DNA]</scope>
    <source>
        <strain evidence="6 7">CAU 1616</strain>
    </source>
</reference>
<dbReference type="SUPFAM" id="SSF55347">
    <property type="entry name" value="Glyceraldehyde-3-phosphate dehydrogenase-like, C-terminal domain"/>
    <property type="match status" value="1"/>
</dbReference>
<evidence type="ECO:0000256" key="3">
    <source>
        <dbReference type="RuleBase" id="RU000397"/>
    </source>
</evidence>
<dbReference type="InterPro" id="IPR020831">
    <property type="entry name" value="GlycerAld/Erythrose_P_DH"/>
</dbReference>
<dbReference type="InterPro" id="IPR020829">
    <property type="entry name" value="GlycerAld_3-P_DH_cat"/>
</dbReference>
<dbReference type="Pfam" id="PF02800">
    <property type="entry name" value="Gp_dh_C"/>
    <property type="match status" value="1"/>
</dbReference>
<dbReference type="InterPro" id="IPR006424">
    <property type="entry name" value="Glyceraldehyde-3-P_DH_1"/>
</dbReference>
<dbReference type="Proteomes" id="UP001215503">
    <property type="component" value="Unassembled WGS sequence"/>
</dbReference>
<dbReference type="PROSITE" id="PS00071">
    <property type="entry name" value="GAPDH"/>
    <property type="match status" value="1"/>
</dbReference>
<dbReference type="PIRSF" id="PIRSF000149">
    <property type="entry name" value="GAP_DH"/>
    <property type="match status" value="1"/>
</dbReference>
<protein>
    <recommendedName>
        <fullName evidence="4">Glyceraldehyde-3-phosphate dehydrogenase</fullName>
        <ecNumber evidence="4">1.2.1.-</ecNumber>
    </recommendedName>
</protein>
<feature type="domain" description="Glyceraldehyde 3-phosphate dehydrogenase NAD(P) binding" evidence="5">
    <location>
        <begin position="3"/>
        <end position="153"/>
    </location>
</feature>
<dbReference type="Gene3D" id="3.40.50.720">
    <property type="entry name" value="NAD(P)-binding Rossmann-like Domain"/>
    <property type="match status" value="1"/>
</dbReference>
<dbReference type="SUPFAM" id="SSF51735">
    <property type="entry name" value="NAD(P)-binding Rossmann-fold domains"/>
    <property type="match status" value="1"/>
</dbReference>
<evidence type="ECO:0000259" key="5">
    <source>
        <dbReference type="SMART" id="SM00846"/>
    </source>
</evidence>
<evidence type="ECO:0000256" key="1">
    <source>
        <dbReference type="ARBA" id="ARBA00007406"/>
    </source>
</evidence>
<name>A0ABT5YIJ5_9PROT</name>
<comment type="caution">
    <text evidence="6">The sequence shown here is derived from an EMBL/GenBank/DDBJ whole genome shotgun (WGS) entry which is preliminary data.</text>
</comment>
<keyword evidence="7" id="KW-1185">Reference proteome</keyword>
<dbReference type="PRINTS" id="PR00078">
    <property type="entry name" value="G3PDHDRGNASE"/>
</dbReference>
<dbReference type="CDD" id="cd18126">
    <property type="entry name" value="GAPDH_I_C"/>
    <property type="match status" value="1"/>
</dbReference>
<dbReference type="CDD" id="cd05214">
    <property type="entry name" value="GAPDH_I_N"/>
    <property type="match status" value="1"/>
</dbReference>
<evidence type="ECO:0000313" key="7">
    <source>
        <dbReference type="Proteomes" id="UP001215503"/>
    </source>
</evidence>
<dbReference type="PANTHER" id="PTHR43148">
    <property type="entry name" value="GLYCERALDEHYDE-3-PHOSPHATE DEHYDROGENASE 2"/>
    <property type="match status" value="1"/>
</dbReference>
<dbReference type="NCBIfam" id="TIGR01534">
    <property type="entry name" value="GAPDH-I"/>
    <property type="match status" value="1"/>
</dbReference>
<accession>A0ABT5YIJ5</accession>
<organism evidence="6 7">
    <name type="scientific">Aquibaculum arenosum</name>
    <dbReference type="NCBI Taxonomy" id="3032591"/>
    <lineage>
        <taxon>Bacteria</taxon>
        <taxon>Pseudomonadati</taxon>
        <taxon>Pseudomonadota</taxon>
        <taxon>Alphaproteobacteria</taxon>
        <taxon>Rhodospirillales</taxon>
        <taxon>Rhodovibrionaceae</taxon>
        <taxon>Aquibaculum</taxon>
    </lineage>
</organism>
<dbReference type="RefSeq" id="WP_275819425.1">
    <property type="nucleotide sequence ID" value="NZ_JARHUD010000001.1"/>
</dbReference>
<dbReference type="InterPro" id="IPR020828">
    <property type="entry name" value="GlycerAld_3-P_DH_NAD(P)-bd"/>
</dbReference>
<dbReference type="InterPro" id="IPR036291">
    <property type="entry name" value="NAD(P)-bd_dom_sf"/>
</dbReference>
<evidence type="ECO:0000256" key="4">
    <source>
        <dbReference type="RuleBase" id="RU361160"/>
    </source>
</evidence>
<dbReference type="EMBL" id="JARHUD010000001">
    <property type="protein sequence ID" value="MDF2094707.1"/>
    <property type="molecule type" value="Genomic_DNA"/>
</dbReference>
<dbReference type="InterPro" id="IPR020830">
    <property type="entry name" value="GlycerAld_3-P_DH_AS"/>
</dbReference>
<comment type="similarity">
    <text evidence="1 3">Belongs to the glyceraldehyde-3-phosphate dehydrogenase family.</text>
</comment>
<sequence>MAVRVGINGFGRIGRLVLRAAAESKRDDIEFVAINDLGTAEANAHLLKYDSVHGRYPGQVESREAALLVDGKEIKVLAERDPAKLPWGDLGVDIVLECTGLFASRDKAAAHLQGGAKKVIISAPAGDADLTVVYGVNHDKLTAAHEVISNASCTTNCLAPVAAVLHEAVGIQRGFMTTIHAYTGDQRTVDTLHKDLHRARAAALSQIPTSTGAARAVGLVLPELKGLLDGVAIRVPTPNVSLVDLKFDAGRSTTREEINDAIRAAASGPLKGVLDVNDEPLVSIDFNHHPASSIFDLSGTQVIDGTLVRVMSWYDNEWGFSNRMSDTAVAMGKLL</sequence>
<proteinExistence type="inferred from homology"/>
<keyword evidence="2 4" id="KW-0560">Oxidoreductase</keyword>
<dbReference type="SMART" id="SM00846">
    <property type="entry name" value="Gp_dh_N"/>
    <property type="match status" value="1"/>
</dbReference>
<gene>
    <name evidence="6" type="primary">gap</name>
    <name evidence="6" type="ORF">P2G67_01805</name>
</gene>